<proteinExistence type="predicted"/>
<accession>A0ABR4VN68</accession>
<organism evidence="1 2">
    <name type="scientific">Pectobacterium odoriferum</name>
    <dbReference type="NCBI Taxonomy" id="78398"/>
    <lineage>
        <taxon>Bacteria</taxon>
        <taxon>Pseudomonadati</taxon>
        <taxon>Pseudomonadota</taxon>
        <taxon>Gammaproteobacteria</taxon>
        <taxon>Enterobacterales</taxon>
        <taxon>Pectobacteriaceae</taxon>
        <taxon>Pectobacterium</taxon>
    </lineage>
</organism>
<keyword evidence="2" id="KW-1185">Reference proteome</keyword>
<sequence length="89" mass="10318">MGICTTNKKRGAKADLVQRQKSSNSQIWLNILQWIPLPWGLGYRDDIHPILDIYRCGLTKNPIFLKCFENKNMTIFLRIKWLIGIASIS</sequence>
<reference evidence="1 2" key="1">
    <citation type="submission" date="2014-08" db="EMBL/GenBank/DDBJ databases">
        <title>Genome sequences of NCPPB Pectobacterium isolates.</title>
        <authorList>
            <person name="Glover R.H."/>
            <person name="Sapp M."/>
            <person name="Elphinstone J."/>
        </authorList>
    </citation>
    <scope>NUCLEOTIDE SEQUENCE [LARGE SCALE GENOMIC DNA]</scope>
    <source>
        <strain evidence="1 2">NCPPB3841</strain>
    </source>
</reference>
<evidence type="ECO:0000313" key="1">
    <source>
        <dbReference type="EMBL" id="KGA40832.1"/>
    </source>
</evidence>
<evidence type="ECO:0000313" key="2">
    <source>
        <dbReference type="Proteomes" id="UP000029447"/>
    </source>
</evidence>
<dbReference type="Proteomes" id="UP000029447">
    <property type="component" value="Unassembled WGS sequence"/>
</dbReference>
<dbReference type="EMBL" id="JQOF01000012">
    <property type="protein sequence ID" value="KGA40832.1"/>
    <property type="molecule type" value="Genomic_DNA"/>
</dbReference>
<dbReference type="RefSeq" id="WP_039490451.1">
    <property type="nucleotide sequence ID" value="NZ_JADOXW010000006.1"/>
</dbReference>
<name>A0ABR4VN68_9GAMM</name>
<protein>
    <submittedName>
        <fullName evidence="1">Uncharacterized protein</fullName>
    </submittedName>
</protein>
<comment type="caution">
    <text evidence="1">The sequence shown here is derived from an EMBL/GenBank/DDBJ whole genome shotgun (WGS) entry which is preliminary data.</text>
</comment>
<gene>
    <name evidence="1" type="ORF">KU75_15380</name>
</gene>